<keyword evidence="4" id="KW-0520">NAD</keyword>
<dbReference type="PIRSF" id="PIRSF000350">
    <property type="entry name" value="Mercury_reductase_MerA"/>
    <property type="match status" value="1"/>
</dbReference>
<keyword evidence="8" id="KW-0614">Plasmid</keyword>
<accession>A0A2R4WX38</accession>
<geneLocation type="plasmid" evidence="8 9">
    <name>unnamed1</name>
</geneLocation>
<dbReference type="Gene3D" id="3.50.50.60">
    <property type="entry name" value="FAD/NAD(P)-binding domain"/>
    <property type="match status" value="2"/>
</dbReference>
<proteinExistence type="inferred from homology"/>
<dbReference type="GO" id="GO:0016491">
    <property type="term" value="F:oxidoreductase activity"/>
    <property type="evidence" value="ECO:0007669"/>
    <property type="project" value="InterPro"/>
</dbReference>
<name>A0A2R4WX38_9HYPH</name>
<sequence length="447" mass="47666">MKIYDLAIIGTGTAAMVAAMRVRGAGWNVAVIDHKPFGGTCALRGCDPKKMLIAGAEVIDAAGRMRGHGIVGDVRIDWPDLIAFKRTFTDPVPVKNEHRYADKDIDTFHGEARFTGRTTLDVAGTAIQARHILIAAGAVPVPLGIPGEEHLATSEEFLALEHLPSRIVLVGGGYIAAEFARIAARAGAQVTVLQRGERMLLQFDPDLVGWLMKAFDGMGVDVRTRTTVTAIQRAGDIFRVEASSDAGQETFEADLVVHAAGRRPALDKLNLATADVTVEHGRLKLNEYLQSVTNPAIYAAGDAALVGPPLTPVSSHDAKVAAANLLEGNHAKPDYTGVPSVAFTSPPIAAVGMSEAAARESGLRVRIKSEFTSGWFTARREAERVYGYKTVVEEGTGRILGAHLVGPHVDETINVFALAIRHGLTADDLKSTMFAYPTGSSDIGYML</sequence>
<dbReference type="Pfam" id="PF07992">
    <property type="entry name" value="Pyr_redox_2"/>
    <property type="match status" value="1"/>
</dbReference>
<keyword evidence="2" id="KW-0285">Flavoprotein</keyword>
<feature type="disulfide bond" description="Redox-active" evidence="5">
    <location>
        <begin position="41"/>
        <end position="46"/>
    </location>
</feature>
<dbReference type="PRINTS" id="PR00411">
    <property type="entry name" value="PNDRDTASEI"/>
</dbReference>
<organism evidence="8 9">
    <name type="scientific">Methylobacterium currus</name>
    <dbReference type="NCBI Taxonomy" id="2051553"/>
    <lineage>
        <taxon>Bacteria</taxon>
        <taxon>Pseudomonadati</taxon>
        <taxon>Pseudomonadota</taxon>
        <taxon>Alphaproteobacteria</taxon>
        <taxon>Hyphomicrobiales</taxon>
        <taxon>Methylobacteriaceae</taxon>
        <taxon>Methylobacterium</taxon>
    </lineage>
</organism>
<evidence type="ECO:0000256" key="2">
    <source>
        <dbReference type="ARBA" id="ARBA00022630"/>
    </source>
</evidence>
<protein>
    <submittedName>
        <fullName evidence="8">NAD(P)/FAD-dependent oxidoreductase</fullName>
    </submittedName>
</protein>
<dbReference type="Gene3D" id="3.30.390.30">
    <property type="match status" value="1"/>
</dbReference>
<evidence type="ECO:0000259" key="6">
    <source>
        <dbReference type="Pfam" id="PF02852"/>
    </source>
</evidence>
<comment type="similarity">
    <text evidence="1">Belongs to the class-I pyridine nucleotide-disulfide oxidoreductase family.</text>
</comment>
<dbReference type="Proteomes" id="UP000244755">
    <property type="component" value="Plasmid unnamed1"/>
</dbReference>
<feature type="domain" description="Pyridine nucleotide-disulphide oxidoreductase dimerisation" evidence="6">
    <location>
        <begin position="338"/>
        <end position="442"/>
    </location>
</feature>
<dbReference type="InterPro" id="IPR001100">
    <property type="entry name" value="Pyr_nuc-diS_OxRdtase"/>
</dbReference>
<feature type="binding site" evidence="4">
    <location>
        <position position="302"/>
    </location>
    <ligand>
        <name>FAD</name>
        <dbReference type="ChEBI" id="CHEBI:57692"/>
    </ligand>
</feature>
<keyword evidence="3 4" id="KW-0274">FAD</keyword>
<feature type="binding site" evidence="4">
    <location>
        <begin position="171"/>
        <end position="178"/>
    </location>
    <ligand>
        <name>NAD(+)</name>
        <dbReference type="ChEBI" id="CHEBI:57540"/>
    </ligand>
</feature>
<dbReference type="InterPro" id="IPR016156">
    <property type="entry name" value="FAD/NAD-linked_Rdtase_dimer_sf"/>
</dbReference>
<dbReference type="SUPFAM" id="SSF55424">
    <property type="entry name" value="FAD/NAD-linked reductases, dimerisation (C-terminal) domain"/>
    <property type="match status" value="1"/>
</dbReference>
<comment type="cofactor">
    <cofactor evidence="4">
        <name>FAD</name>
        <dbReference type="ChEBI" id="CHEBI:57692"/>
    </cofactor>
    <text evidence="4">Binds 1 FAD per subunit.</text>
</comment>
<keyword evidence="4" id="KW-0547">Nucleotide-binding</keyword>
<dbReference type="InterPro" id="IPR023753">
    <property type="entry name" value="FAD/NAD-binding_dom"/>
</dbReference>
<dbReference type="SUPFAM" id="SSF51905">
    <property type="entry name" value="FAD/NAD(P)-binding domain"/>
    <property type="match status" value="1"/>
</dbReference>
<dbReference type="InterPro" id="IPR036188">
    <property type="entry name" value="FAD/NAD-bd_sf"/>
</dbReference>
<dbReference type="RefSeq" id="WP_043075323.1">
    <property type="nucleotide sequence ID" value="NZ_CP028845.1"/>
</dbReference>
<dbReference type="KEGG" id="mee:DA075_35145"/>
<dbReference type="AlphaFoldDB" id="A0A2R4WX38"/>
<dbReference type="EMBL" id="CP028845">
    <property type="protein sequence ID" value="AWB26104.1"/>
    <property type="molecule type" value="Genomic_DNA"/>
</dbReference>
<gene>
    <name evidence="8" type="ORF">DA075_35145</name>
</gene>
<feature type="domain" description="FAD/NAD(P)-binding" evidence="7">
    <location>
        <begin position="4"/>
        <end position="316"/>
    </location>
</feature>
<dbReference type="InterPro" id="IPR004099">
    <property type="entry name" value="Pyr_nucl-diS_OxRdtase_dimer"/>
</dbReference>
<evidence type="ECO:0000313" key="8">
    <source>
        <dbReference type="EMBL" id="AWB26104.1"/>
    </source>
</evidence>
<dbReference type="PANTHER" id="PTHR43014">
    <property type="entry name" value="MERCURIC REDUCTASE"/>
    <property type="match status" value="1"/>
</dbReference>
<dbReference type="PRINTS" id="PR00368">
    <property type="entry name" value="FADPNR"/>
</dbReference>
<keyword evidence="9" id="KW-1185">Reference proteome</keyword>
<feature type="binding site" evidence="4">
    <location>
        <position position="261"/>
    </location>
    <ligand>
        <name>NAD(+)</name>
        <dbReference type="ChEBI" id="CHEBI:57540"/>
    </ligand>
</feature>
<evidence type="ECO:0000259" key="7">
    <source>
        <dbReference type="Pfam" id="PF07992"/>
    </source>
</evidence>
<dbReference type="OrthoDB" id="9776382at2"/>
<evidence type="ECO:0000256" key="3">
    <source>
        <dbReference type="ARBA" id="ARBA00022827"/>
    </source>
</evidence>
<reference evidence="8 9" key="1">
    <citation type="submission" date="2018-04" db="EMBL/GenBank/DDBJ databases">
        <title>Methylobacterium sp. PR1016A genome.</title>
        <authorList>
            <person name="Park W."/>
        </authorList>
    </citation>
    <scope>NUCLEOTIDE SEQUENCE [LARGE SCALE GENOMIC DNA]</scope>
    <source>
        <strain evidence="8 9">PR1016A</strain>
        <plasmid evidence="8 9">unnamed1</plasmid>
    </source>
</reference>
<evidence type="ECO:0000256" key="5">
    <source>
        <dbReference type="PIRSR" id="PIRSR000350-4"/>
    </source>
</evidence>
<dbReference type="GO" id="GO:0000166">
    <property type="term" value="F:nucleotide binding"/>
    <property type="evidence" value="ECO:0007669"/>
    <property type="project" value="UniProtKB-KW"/>
</dbReference>
<evidence type="ECO:0000256" key="4">
    <source>
        <dbReference type="PIRSR" id="PIRSR000350-3"/>
    </source>
</evidence>
<feature type="binding site" evidence="4">
    <location>
        <position position="50"/>
    </location>
    <ligand>
        <name>FAD</name>
        <dbReference type="ChEBI" id="CHEBI:57692"/>
    </ligand>
</feature>
<dbReference type="PANTHER" id="PTHR43014:SF5">
    <property type="entry name" value="GLUTATHIONE REDUCTASE (NADPH)"/>
    <property type="match status" value="1"/>
</dbReference>
<evidence type="ECO:0000256" key="1">
    <source>
        <dbReference type="ARBA" id="ARBA00007532"/>
    </source>
</evidence>
<evidence type="ECO:0000313" key="9">
    <source>
        <dbReference type="Proteomes" id="UP000244755"/>
    </source>
</evidence>
<dbReference type="Pfam" id="PF02852">
    <property type="entry name" value="Pyr_redox_dim"/>
    <property type="match status" value="1"/>
</dbReference>